<feature type="signal peptide" evidence="2">
    <location>
        <begin position="1"/>
        <end position="20"/>
    </location>
</feature>
<proteinExistence type="predicted"/>
<dbReference type="EMBL" id="CAJNOJ010000003">
    <property type="protein sequence ID" value="CAF0733603.1"/>
    <property type="molecule type" value="Genomic_DNA"/>
</dbReference>
<keyword evidence="5" id="KW-1185">Reference proteome</keyword>
<accession>A0A813N626</accession>
<dbReference type="Proteomes" id="UP000663852">
    <property type="component" value="Unassembled WGS sequence"/>
</dbReference>
<evidence type="ECO:0000313" key="4">
    <source>
        <dbReference type="EMBL" id="CAF1233152.1"/>
    </source>
</evidence>
<dbReference type="Proteomes" id="UP000663828">
    <property type="component" value="Unassembled WGS sequence"/>
</dbReference>
<organism evidence="3 6">
    <name type="scientific">Adineta ricciae</name>
    <name type="common">Rotifer</name>
    <dbReference type="NCBI Taxonomy" id="249248"/>
    <lineage>
        <taxon>Eukaryota</taxon>
        <taxon>Metazoa</taxon>
        <taxon>Spiralia</taxon>
        <taxon>Gnathifera</taxon>
        <taxon>Rotifera</taxon>
        <taxon>Eurotatoria</taxon>
        <taxon>Bdelloidea</taxon>
        <taxon>Adinetida</taxon>
        <taxon>Adinetidae</taxon>
        <taxon>Adineta</taxon>
    </lineage>
</organism>
<keyword evidence="1" id="KW-0812">Transmembrane</keyword>
<keyword evidence="1" id="KW-1133">Transmembrane helix</keyword>
<evidence type="ECO:0000313" key="3">
    <source>
        <dbReference type="EMBL" id="CAF0733603.1"/>
    </source>
</evidence>
<reference evidence="3" key="1">
    <citation type="submission" date="2021-02" db="EMBL/GenBank/DDBJ databases">
        <authorList>
            <person name="Nowell W R."/>
        </authorList>
    </citation>
    <scope>NUCLEOTIDE SEQUENCE</scope>
</reference>
<evidence type="ECO:0000256" key="2">
    <source>
        <dbReference type="SAM" id="SignalP"/>
    </source>
</evidence>
<dbReference type="AlphaFoldDB" id="A0A813N626"/>
<sequence>MYFRRAVCGILLFMLISVIGRRDLFNTKCTRQCNTAEGSLECWTKTTDGFSYGLATSMIDFCQVILKVRGLADETDSWYTVARDLLKKQIEKYETGEARQLSSEAVEEVAISLLDKCYNASSTIISSEPSCPSCTAEQNRLVKQWQLSSIVVYSVGLGLVLITLLLYSLHTYHIRRSYASI</sequence>
<feature type="transmembrane region" description="Helical" evidence="1">
    <location>
        <begin position="150"/>
        <end position="169"/>
    </location>
</feature>
<keyword evidence="1" id="KW-0472">Membrane</keyword>
<protein>
    <submittedName>
        <fullName evidence="3">Uncharacterized protein</fullName>
    </submittedName>
</protein>
<name>A0A813N626_ADIRI</name>
<comment type="caution">
    <text evidence="3">The sequence shown here is derived from an EMBL/GenBank/DDBJ whole genome shotgun (WGS) entry which is preliminary data.</text>
</comment>
<dbReference type="EMBL" id="CAJNOR010002004">
    <property type="protein sequence ID" value="CAF1233152.1"/>
    <property type="molecule type" value="Genomic_DNA"/>
</dbReference>
<evidence type="ECO:0000313" key="5">
    <source>
        <dbReference type="Proteomes" id="UP000663828"/>
    </source>
</evidence>
<evidence type="ECO:0000256" key="1">
    <source>
        <dbReference type="SAM" id="Phobius"/>
    </source>
</evidence>
<evidence type="ECO:0000313" key="6">
    <source>
        <dbReference type="Proteomes" id="UP000663852"/>
    </source>
</evidence>
<gene>
    <name evidence="3" type="ORF">EDS130_LOCUS1274</name>
    <name evidence="4" type="ORF">XAT740_LOCUS25334</name>
</gene>
<keyword evidence="2" id="KW-0732">Signal</keyword>
<dbReference type="OrthoDB" id="10015359at2759"/>
<feature type="chain" id="PRO_5035596823" evidence="2">
    <location>
        <begin position="21"/>
        <end position="181"/>
    </location>
</feature>